<evidence type="ECO:0000259" key="1">
    <source>
        <dbReference type="Pfam" id="PF13716"/>
    </source>
</evidence>
<dbReference type="InterPro" id="IPR036865">
    <property type="entry name" value="CRAL-TRIO_dom_sf"/>
</dbReference>
<proteinExistence type="predicted"/>
<protein>
    <recommendedName>
        <fullName evidence="1">CRAL-TRIO domain-containing protein</fullName>
    </recommendedName>
</protein>
<dbReference type="SUPFAM" id="SSF52087">
    <property type="entry name" value="CRAL/TRIO domain"/>
    <property type="match status" value="1"/>
</dbReference>
<dbReference type="Gene3D" id="3.40.525.10">
    <property type="entry name" value="CRAL-TRIO lipid binding domain"/>
    <property type="match status" value="1"/>
</dbReference>
<dbReference type="Pfam" id="PF13716">
    <property type="entry name" value="CRAL_TRIO_2"/>
    <property type="match status" value="1"/>
</dbReference>
<organism evidence="2">
    <name type="scientific">viral metagenome</name>
    <dbReference type="NCBI Taxonomy" id="1070528"/>
    <lineage>
        <taxon>unclassified sequences</taxon>
        <taxon>metagenomes</taxon>
        <taxon>organismal metagenomes</taxon>
    </lineage>
</organism>
<dbReference type="AlphaFoldDB" id="A0A6C0IQ71"/>
<sequence length="111" mass="13014">MAKKEDTHVYYTCPADATKYWDTDGILKHYEEILHEKGEQDWIWVFDSRDFGLVHSLQVSTAIGLVDILKKYKKGLKEIRIINSTMYIKSLYAIISPFLNNELMNIITWKA</sequence>
<evidence type="ECO:0000313" key="2">
    <source>
        <dbReference type="EMBL" id="QHT94645.1"/>
    </source>
</evidence>
<reference evidence="2" key="1">
    <citation type="journal article" date="2020" name="Nature">
        <title>Giant virus diversity and host interactions through global metagenomics.</title>
        <authorList>
            <person name="Schulz F."/>
            <person name="Roux S."/>
            <person name="Paez-Espino D."/>
            <person name="Jungbluth S."/>
            <person name="Walsh D.A."/>
            <person name="Denef V.J."/>
            <person name="McMahon K.D."/>
            <person name="Konstantinidis K.T."/>
            <person name="Eloe-Fadrosh E.A."/>
            <person name="Kyrpides N.C."/>
            <person name="Woyke T."/>
        </authorList>
    </citation>
    <scope>NUCLEOTIDE SEQUENCE</scope>
    <source>
        <strain evidence="2">GVMAG-M-3300024261-26</strain>
    </source>
</reference>
<dbReference type="InterPro" id="IPR001251">
    <property type="entry name" value="CRAL-TRIO_dom"/>
</dbReference>
<feature type="domain" description="CRAL-TRIO" evidence="1">
    <location>
        <begin position="22"/>
        <end position="103"/>
    </location>
</feature>
<name>A0A6C0IQ71_9ZZZZ</name>
<accession>A0A6C0IQ71</accession>
<dbReference type="EMBL" id="MN740228">
    <property type="protein sequence ID" value="QHT94645.1"/>
    <property type="molecule type" value="Genomic_DNA"/>
</dbReference>